<dbReference type="Proteomes" id="UP001609175">
    <property type="component" value="Unassembled WGS sequence"/>
</dbReference>
<accession>A0ABW7JWR7</accession>
<reference evidence="1 2" key="1">
    <citation type="submission" date="2024-10" db="EMBL/GenBank/DDBJ databases">
        <authorList>
            <person name="Riesco R."/>
        </authorList>
    </citation>
    <scope>NUCLEOTIDE SEQUENCE [LARGE SCALE GENOMIC DNA]</scope>
    <source>
        <strain evidence="1 2">NCIMB 15449</strain>
    </source>
</reference>
<gene>
    <name evidence="1" type="ORF">ACHIPZ_22670</name>
</gene>
<name>A0ABW7JWR7_9NOCA</name>
<comment type="caution">
    <text evidence="1">The sequence shown here is derived from an EMBL/GenBank/DDBJ whole genome shotgun (WGS) entry which is preliminary data.</text>
</comment>
<dbReference type="InterPro" id="IPR013402">
    <property type="entry name" value="CHP02569"/>
</dbReference>
<dbReference type="RefSeq" id="WP_395117100.1">
    <property type="nucleotide sequence ID" value="NZ_JBIMSO010000067.1"/>
</dbReference>
<protein>
    <submittedName>
        <fullName evidence="1">TIGR02569 family protein</fullName>
    </submittedName>
</protein>
<evidence type="ECO:0000313" key="1">
    <source>
        <dbReference type="EMBL" id="MFH5210989.1"/>
    </source>
</evidence>
<sequence length="284" mass="30689">MSTPEPPEHVRSTFGLREVTPVALGPDWDGGWRCGDVVLSPVADHARAAWSAKVRETLTVEGVRLARPVRGTDGRYVVSGWRADTFIEGAPEPRHDEVVSVGLRLHAATATLERPRFLAQPPVAPWVDVDVFVAADRAAWETVPLRSIRGAGPPQSTSPDGQRSIELIGQLASLRKPVETPSQLVHGDLFGTVLFAGNAAPGLADITPYWRPAPWAAGVAVVDAISWGGADDGLLARWDDLPEWPQMLLRALAFRLAVHALHPRSTAEAFPGLARTAELVRMML</sequence>
<evidence type="ECO:0000313" key="2">
    <source>
        <dbReference type="Proteomes" id="UP001609175"/>
    </source>
</evidence>
<dbReference type="EMBL" id="JBIMSO010000067">
    <property type="protein sequence ID" value="MFH5210989.1"/>
    <property type="molecule type" value="Genomic_DNA"/>
</dbReference>
<organism evidence="1 2">
    <name type="scientific">Antrihabitans spumae</name>
    <dbReference type="NCBI Taxonomy" id="3373370"/>
    <lineage>
        <taxon>Bacteria</taxon>
        <taxon>Bacillati</taxon>
        <taxon>Actinomycetota</taxon>
        <taxon>Actinomycetes</taxon>
        <taxon>Mycobacteriales</taxon>
        <taxon>Nocardiaceae</taxon>
        <taxon>Antrihabitans</taxon>
    </lineage>
</organism>
<proteinExistence type="predicted"/>
<dbReference type="NCBIfam" id="TIGR02569">
    <property type="entry name" value="TIGR02569_actnb"/>
    <property type="match status" value="1"/>
</dbReference>